<sequence>MTFFPPCVREVVGTINHALPRKSPLRPSQGCRFSSPAKSTIAEPSSTEPAIMPIIKLDQRYYHHPLR</sequence>
<dbReference type="Gramene" id="KOM43639">
    <property type="protein sequence ID" value="KOM43639"/>
    <property type="gene ID" value="LR48_Vigan05g124400"/>
</dbReference>
<proteinExistence type="predicted"/>
<dbReference type="EMBL" id="CM003375">
    <property type="protein sequence ID" value="KOM43639.1"/>
    <property type="molecule type" value="Genomic_DNA"/>
</dbReference>
<gene>
    <name evidence="2" type="ORF">LR48_Vigan05g124400</name>
</gene>
<organism evidence="2 3">
    <name type="scientific">Phaseolus angularis</name>
    <name type="common">Azuki bean</name>
    <name type="synonym">Vigna angularis</name>
    <dbReference type="NCBI Taxonomy" id="3914"/>
    <lineage>
        <taxon>Eukaryota</taxon>
        <taxon>Viridiplantae</taxon>
        <taxon>Streptophyta</taxon>
        <taxon>Embryophyta</taxon>
        <taxon>Tracheophyta</taxon>
        <taxon>Spermatophyta</taxon>
        <taxon>Magnoliopsida</taxon>
        <taxon>eudicotyledons</taxon>
        <taxon>Gunneridae</taxon>
        <taxon>Pentapetalae</taxon>
        <taxon>rosids</taxon>
        <taxon>fabids</taxon>
        <taxon>Fabales</taxon>
        <taxon>Fabaceae</taxon>
        <taxon>Papilionoideae</taxon>
        <taxon>50 kb inversion clade</taxon>
        <taxon>NPAAA clade</taxon>
        <taxon>indigoferoid/millettioid clade</taxon>
        <taxon>Phaseoleae</taxon>
        <taxon>Vigna</taxon>
    </lineage>
</organism>
<feature type="compositionally biased region" description="Polar residues" evidence="1">
    <location>
        <begin position="36"/>
        <end position="47"/>
    </location>
</feature>
<reference evidence="3" key="1">
    <citation type="journal article" date="2015" name="Proc. Natl. Acad. Sci. U.S.A.">
        <title>Genome sequencing of adzuki bean (Vigna angularis) provides insight into high starch and low fat accumulation and domestication.</title>
        <authorList>
            <person name="Yang K."/>
            <person name="Tian Z."/>
            <person name="Chen C."/>
            <person name="Luo L."/>
            <person name="Zhao B."/>
            <person name="Wang Z."/>
            <person name="Yu L."/>
            <person name="Li Y."/>
            <person name="Sun Y."/>
            <person name="Li W."/>
            <person name="Chen Y."/>
            <person name="Li Y."/>
            <person name="Zhang Y."/>
            <person name="Ai D."/>
            <person name="Zhao J."/>
            <person name="Shang C."/>
            <person name="Ma Y."/>
            <person name="Wu B."/>
            <person name="Wang M."/>
            <person name="Gao L."/>
            <person name="Sun D."/>
            <person name="Zhang P."/>
            <person name="Guo F."/>
            <person name="Wang W."/>
            <person name="Li Y."/>
            <person name="Wang J."/>
            <person name="Varshney R.K."/>
            <person name="Wang J."/>
            <person name="Ling H.Q."/>
            <person name="Wan P."/>
        </authorList>
    </citation>
    <scope>NUCLEOTIDE SEQUENCE</scope>
    <source>
        <strain evidence="3">cv. Jingnong 6</strain>
    </source>
</reference>
<dbReference type="Proteomes" id="UP000053144">
    <property type="component" value="Chromosome 5"/>
</dbReference>
<accession>A0A0L9UM70</accession>
<evidence type="ECO:0000256" key="1">
    <source>
        <dbReference type="SAM" id="MobiDB-lite"/>
    </source>
</evidence>
<protein>
    <submittedName>
        <fullName evidence="2">Uncharacterized protein</fullName>
    </submittedName>
</protein>
<evidence type="ECO:0000313" key="3">
    <source>
        <dbReference type="Proteomes" id="UP000053144"/>
    </source>
</evidence>
<evidence type="ECO:0000313" key="2">
    <source>
        <dbReference type="EMBL" id="KOM43639.1"/>
    </source>
</evidence>
<feature type="region of interest" description="Disordered" evidence="1">
    <location>
        <begin position="23"/>
        <end position="47"/>
    </location>
</feature>
<name>A0A0L9UM70_PHAAN</name>
<dbReference type="AlphaFoldDB" id="A0A0L9UM70"/>